<evidence type="ECO:0000256" key="1">
    <source>
        <dbReference type="SAM" id="Phobius"/>
    </source>
</evidence>
<gene>
    <name evidence="2" type="ORF">HMPREF9081_1737</name>
</gene>
<keyword evidence="1" id="KW-0472">Membrane</keyword>
<proteinExistence type="predicted"/>
<dbReference type="HOGENOM" id="CLU_1599773_0_0_9"/>
<accession>F5RNA1</accession>
<comment type="caution">
    <text evidence="2">The sequence shown here is derived from an EMBL/GenBank/DDBJ whole genome shotgun (WGS) entry which is preliminary data.</text>
</comment>
<feature type="transmembrane region" description="Helical" evidence="1">
    <location>
        <begin position="13"/>
        <end position="30"/>
    </location>
</feature>
<evidence type="ECO:0000313" key="3">
    <source>
        <dbReference type="Proteomes" id="UP000004067"/>
    </source>
</evidence>
<keyword evidence="3" id="KW-1185">Reference proteome</keyword>
<keyword evidence="1" id="KW-0812">Transmembrane</keyword>
<sequence>MNGFLDSLNRLPSGIYTIFGVIIGFGLSWLKDHYNKRPRLYYSLQPKLMPDDWDYALTTKTGESGFAIHVFNTGLAPVILEMLRININGKLVADVFMDYQKIMPYEQYEHSLDKQDYEAIKHWCHKSGVSTLKIVAHTVSGKKINSEMDAIVIAMHNGDFPKAKTS</sequence>
<reference evidence="2 3" key="1">
    <citation type="submission" date="2011-04" db="EMBL/GenBank/DDBJ databases">
        <authorList>
            <person name="Muzny D."/>
            <person name="Qin X."/>
            <person name="Deng J."/>
            <person name="Jiang H."/>
            <person name="Liu Y."/>
            <person name="Qu J."/>
            <person name="Song X.-Z."/>
            <person name="Zhang L."/>
            <person name="Thornton R."/>
            <person name="Coyle M."/>
            <person name="Francisco L."/>
            <person name="Jackson L."/>
            <person name="Javaid M."/>
            <person name="Korchina V."/>
            <person name="Kovar C."/>
            <person name="Mata R."/>
            <person name="Mathew T."/>
            <person name="Ngo R."/>
            <person name="Nguyen L."/>
            <person name="Nguyen N."/>
            <person name="Okwuonu G."/>
            <person name="Ongeri F."/>
            <person name="Pham C."/>
            <person name="Simmons D."/>
            <person name="Wilczek-Boney K."/>
            <person name="Hale W."/>
            <person name="Jakkamsetti A."/>
            <person name="Pham P."/>
            <person name="Ruth R."/>
            <person name="San Lucas F."/>
            <person name="Warren J."/>
            <person name="Zhang J."/>
            <person name="Zhao Z."/>
            <person name="Zhou C."/>
            <person name="Zhu D."/>
            <person name="Lee S."/>
            <person name="Bess C."/>
            <person name="Blankenburg K."/>
            <person name="Forbes L."/>
            <person name="Fu Q."/>
            <person name="Gubbala S."/>
            <person name="Hirani K."/>
            <person name="Jayaseelan J.C."/>
            <person name="Lara F."/>
            <person name="Munidasa M."/>
            <person name="Palculict T."/>
            <person name="Patil S."/>
            <person name="Pu L.-L."/>
            <person name="Saada N."/>
            <person name="Tang L."/>
            <person name="Weissenberger G."/>
            <person name="Zhu Y."/>
            <person name="Hemphill L."/>
            <person name="Shang Y."/>
            <person name="Youmans B."/>
            <person name="Ayvaz T."/>
            <person name="Ross M."/>
            <person name="Santibanez J."/>
            <person name="Aqrawi P."/>
            <person name="Gross S."/>
            <person name="Joshi V."/>
            <person name="Fowler G."/>
            <person name="Nazareth L."/>
            <person name="Reid J."/>
            <person name="Worley K."/>
            <person name="Petrosino J."/>
            <person name="Highlander S."/>
            <person name="Gibbs R."/>
        </authorList>
    </citation>
    <scope>NUCLEOTIDE SEQUENCE [LARGE SCALE GENOMIC DNA]</scope>
    <source>
        <strain evidence="2 3">DSM 2778</strain>
    </source>
</reference>
<dbReference type="STRING" id="888060.HMPREF9081_1737"/>
<name>F5RNA1_9FIRM</name>
<protein>
    <submittedName>
        <fullName evidence="2">Uncharacterized protein</fullName>
    </submittedName>
</protein>
<keyword evidence="1" id="KW-1133">Transmembrane helix</keyword>
<dbReference type="AlphaFoldDB" id="F5RNA1"/>
<organism evidence="2 3">
    <name type="scientific">Centipeda periodontii DSM 2778</name>
    <dbReference type="NCBI Taxonomy" id="888060"/>
    <lineage>
        <taxon>Bacteria</taxon>
        <taxon>Bacillati</taxon>
        <taxon>Bacillota</taxon>
        <taxon>Negativicutes</taxon>
        <taxon>Selenomonadales</taxon>
        <taxon>Selenomonadaceae</taxon>
        <taxon>Centipeda</taxon>
    </lineage>
</organism>
<evidence type="ECO:0000313" key="2">
    <source>
        <dbReference type="EMBL" id="EGK59233.1"/>
    </source>
</evidence>
<dbReference type="Proteomes" id="UP000004067">
    <property type="component" value="Unassembled WGS sequence"/>
</dbReference>
<dbReference type="EMBL" id="AFHQ01000038">
    <property type="protein sequence ID" value="EGK59233.1"/>
    <property type="molecule type" value="Genomic_DNA"/>
</dbReference>